<dbReference type="InterPro" id="IPR043128">
    <property type="entry name" value="Rev_trsase/Diguanyl_cyclase"/>
</dbReference>
<feature type="domain" description="Reverse transcriptase/retrotransposon-derived protein RNase H-like" evidence="1">
    <location>
        <begin position="159"/>
        <end position="240"/>
    </location>
</feature>
<dbReference type="Pfam" id="PF17919">
    <property type="entry name" value="RT_RNaseH_2"/>
    <property type="match status" value="1"/>
</dbReference>
<gene>
    <name evidence="3" type="primary">LOC107921629</name>
</gene>
<dbReference type="Gene3D" id="2.40.70.10">
    <property type="entry name" value="Acid Proteases"/>
    <property type="match status" value="1"/>
</dbReference>
<organism evidence="2 3">
    <name type="scientific">Gossypium hirsutum</name>
    <name type="common">Upland cotton</name>
    <name type="synonym">Gossypium mexicanum</name>
    <dbReference type="NCBI Taxonomy" id="3635"/>
    <lineage>
        <taxon>Eukaryota</taxon>
        <taxon>Viridiplantae</taxon>
        <taxon>Streptophyta</taxon>
        <taxon>Embryophyta</taxon>
        <taxon>Tracheophyta</taxon>
        <taxon>Spermatophyta</taxon>
        <taxon>Magnoliopsida</taxon>
        <taxon>eudicotyledons</taxon>
        <taxon>Gunneridae</taxon>
        <taxon>Pentapetalae</taxon>
        <taxon>rosids</taxon>
        <taxon>malvids</taxon>
        <taxon>Malvales</taxon>
        <taxon>Malvaceae</taxon>
        <taxon>Malvoideae</taxon>
        <taxon>Gossypium</taxon>
    </lineage>
</organism>
<dbReference type="STRING" id="3635.A0A1U8L0R5"/>
<dbReference type="PANTHER" id="PTHR34072:SF52">
    <property type="entry name" value="RIBONUCLEASE H"/>
    <property type="match status" value="1"/>
</dbReference>
<dbReference type="RefSeq" id="XP_016706948.1">
    <property type="nucleotide sequence ID" value="XM_016851459.1"/>
</dbReference>
<dbReference type="InterPro" id="IPR043502">
    <property type="entry name" value="DNA/RNA_pol_sf"/>
</dbReference>
<evidence type="ECO:0000313" key="2">
    <source>
        <dbReference type="Proteomes" id="UP000818029"/>
    </source>
</evidence>
<proteinExistence type="predicted"/>
<dbReference type="Gene3D" id="3.30.70.270">
    <property type="match status" value="1"/>
</dbReference>
<evidence type="ECO:0000313" key="3">
    <source>
        <dbReference type="RefSeq" id="XP_016706948.1"/>
    </source>
</evidence>
<reference evidence="3" key="2">
    <citation type="submission" date="2025-08" db="UniProtKB">
        <authorList>
            <consortium name="RefSeq"/>
        </authorList>
    </citation>
    <scope>IDENTIFICATION</scope>
</reference>
<dbReference type="GeneID" id="107921629"/>
<dbReference type="PaxDb" id="3635-A0A1U8L0R5"/>
<accession>A0A1U8L0R5</accession>
<dbReference type="Proteomes" id="UP000818029">
    <property type="component" value="Chromosome D01"/>
</dbReference>
<reference evidence="2" key="1">
    <citation type="journal article" date="2020" name="Nat. Genet.">
        <title>Genomic diversifications of five Gossypium allopolyploid species and their impact on cotton improvement.</title>
        <authorList>
            <person name="Chen Z.J."/>
            <person name="Sreedasyam A."/>
            <person name="Ando A."/>
            <person name="Song Q."/>
            <person name="De Santiago L.M."/>
            <person name="Hulse-Kemp A.M."/>
            <person name="Ding M."/>
            <person name="Ye W."/>
            <person name="Kirkbride R.C."/>
            <person name="Jenkins J."/>
            <person name="Plott C."/>
            <person name="Lovell J."/>
            <person name="Lin Y.M."/>
            <person name="Vaughn R."/>
            <person name="Liu B."/>
            <person name="Simpson S."/>
            <person name="Scheffler B.E."/>
            <person name="Wen L."/>
            <person name="Saski C.A."/>
            <person name="Grover C.E."/>
            <person name="Hu G."/>
            <person name="Conover J.L."/>
            <person name="Carlson J.W."/>
            <person name="Shu S."/>
            <person name="Boston L.B."/>
            <person name="Williams M."/>
            <person name="Peterson D.G."/>
            <person name="McGee K."/>
            <person name="Jones D.C."/>
            <person name="Wendel J.F."/>
            <person name="Stelly D.M."/>
            <person name="Grimwood J."/>
            <person name="Schmutz J."/>
        </authorList>
    </citation>
    <scope>NUCLEOTIDE SEQUENCE [LARGE SCALE GENOMIC DNA]</scope>
    <source>
        <strain evidence="2">cv. TM-1</strain>
    </source>
</reference>
<name>A0A1U8L0R5_GOSHI</name>
<dbReference type="SUPFAM" id="SSF56672">
    <property type="entry name" value="DNA/RNA polymerases"/>
    <property type="match status" value="1"/>
</dbReference>
<dbReference type="Pfam" id="PF08284">
    <property type="entry name" value="RVP_2"/>
    <property type="match status" value="1"/>
</dbReference>
<dbReference type="PANTHER" id="PTHR34072">
    <property type="entry name" value="ENZYMATIC POLYPROTEIN-RELATED"/>
    <property type="match status" value="1"/>
</dbReference>
<dbReference type="KEGG" id="ghi:107921629"/>
<dbReference type="InterPro" id="IPR041577">
    <property type="entry name" value="RT_RNaseH_2"/>
</dbReference>
<dbReference type="InterPro" id="IPR021109">
    <property type="entry name" value="Peptidase_aspartic_dom_sf"/>
</dbReference>
<evidence type="ECO:0000259" key="1">
    <source>
        <dbReference type="Pfam" id="PF17919"/>
    </source>
</evidence>
<protein>
    <recommendedName>
        <fullName evidence="1">Reverse transcriptase/retrotransposon-derived protein RNase H-like domain-containing protein</fullName>
    </recommendedName>
</protein>
<keyword evidence="2" id="KW-1185">Reference proteome</keyword>
<sequence length="241" mass="27381">MVNELGILVETIGQGMVVTSLLGGSVLVDRVYRRCLLAVQGNTFLVDLMKLLFRGFDIILRMDWLTKHGVKISFETKHLTLRFEVGLEIVVVGERPEFCSNAVSTTKVDKLMSKGYEAYLAYVLNSRSKAGYYRKFVKGLSIITAPLTKLLQKNMPFEWTEERQRCFDKLKTVLIKAPVLVQPESKKEYVVYSDESYKGLGYVLMQDGKLVAYASGQLRPHERNYPTHDLELATVVFALKV</sequence>
<dbReference type="AlphaFoldDB" id="A0A1U8L0R5"/>